<feature type="chain" id="PRO_5041398863" evidence="1">
    <location>
        <begin position="21"/>
        <end position="474"/>
    </location>
</feature>
<dbReference type="PANTHER" id="PTHR31497">
    <property type="entry name" value="AUTOCRINE PROLIFERATION REPRESSOR PROTEIN A"/>
    <property type="match status" value="1"/>
</dbReference>
<evidence type="ECO:0000313" key="3">
    <source>
        <dbReference type="Proteomes" id="UP000705283"/>
    </source>
</evidence>
<dbReference type="PIRSF" id="PIRSF014728">
    <property type="entry name" value="PqaA"/>
    <property type="match status" value="1"/>
</dbReference>
<proteinExistence type="predicted"/>
<comment type="caution">
    <text evidence="2">The sequence shown here is derived from an EMBL/GenBank/DDBJ whole genome shotgun (WGS) entry which is preliminary data.</text>
</comment>
<dbReference type="Pfam" id="PF10142">
    <property type="entry name" value="PhoPQ_related"/>
    <property type="match status" value="1"/>
</dbReference>
<dbReference type="Proteomes" id="UP000705283">
    <property type="component" value="Unassembled WGS sequence"/>
</dbReference>
<name>A0AA41BWI1_9GAMM</name>
<reference evidence="2" key="2">
    <citation type="submission" date="2022-09" db="EMBL/GenBank/DDBJ databases">
        <title>Rouxiella aceris sp. nov., isolated from tree sap and emended description of the genus Rhouxiella.</title>
        <authorList>
            <person name="Kim I.S."/>
        </authorList>
    </citation>
    <scope>NUCLEOTIDE SEQUENCE</scope>
    <source>
        <strain evidence="2">SAP-2</strain>
    </source>
</reference>
<keyword evidence="1" id="KW-0732">Signal</keyword>
<dbReference type="PROSITE" id="PS51257">
    <property type="entry name" value="PROKAR_LIPOPROTEIN"/>
    <property type="match status" value="1"/>
</dbReference>
<protein>
    <submittedName>
        <fullName evidence="2">PhoPQ-regulated protein</fullName>
    </submittedName>
</protein>
<dbReference type="Gene3D" id="3.40.50.1820">
    <property type="entry name" value="alpha/beta hydrolase"/>
    <property type="match status" value="1"/>
</dbReference>
<dbReference type="PANTHER" id="PTHR31497:SF0">
    <property type="entry name" value="AUTOCRINE PROLIFERATION REPRESSOR PROTEIN A"/>
    <property type="match status" value="1"/>
</dbReference>
<reference evidence="2" key="1">
    <citation type="submission" date="2020-11" db="EMBL/GenBank/DDBJ databases">
        <authorList>
            <person name="Lee S.D."/>
        </authorList>
    </citation>
    <scope>NUCLEOTIDE SEQUENCE</scope>
    <source>
        <strain evidence="2">SAP-2</strain>
    </source>
</reference>
<sequence length="474" mass="52704">MKTLNLLLAFTAFTAGQVYAQQAPVAAGCNRDNSNAPSQVISCYRQQLAAMPLNYALVSTEMFENVEIRKYQMISQSWSPESLVSPAQWKEDVTIGIPRSPKSPKALIAVDISDDSLLKVVQQTNTIVISLKTIPTRDLVYQQDNKPLEEDDSIARTWKLYAEHPAKRQQLPLQIPMTATISQTIRLAKKELVRWHIDEFIVAGASKRGWATWLTAISDPNVVAVVPFVIDVLNTKSAILNMYKTYGGNWPIAFAPYYNQGIDRLVNNPDFLKMLNIIDPMQYVGTQAQSGLAIPKYIVNASGDDFFPPDNSRFYYEKLPGIKSLRIAPNTGHIGIQDYIQQSLIAFINRLQDGRPLPVITTAPYRQSNSQNLTVHFSEKPQKVLRWTATNSAARDFRFACGITYAPTPLTVKAGNNVSTSLNYNGPGWQATFVEATFTDGYVATTQVYITPDSQYPKVAPPSNDAGCQTLPGR</sequence>
<dbReference type="AlphaFoldDB" id="A0AA41BWI1"/>
<dbReference type="SUPFAM" id="SSF53474">
    <property type="entry name" value="alpha/beta-Hydrolases"/>
    <property type="match status" value="1"/>
</dbReference>
<dbReference type="EMBL" id="JADMKS010000004">
    <property type="protein sequence ID" value="MBF6637032.1"/>
    <property type="molecule type" value="Genomic_DNA"/>
</dbReference>
<evidence type="ECO:0000256" key="1">
    <source>
        <dbReference type="SAM" id="SignalP"/>
    </source>
</evidence>
<accession>A0AA41BWI1</accession>
<feature type="signal peptide" evidence="1">
    <location>
        <begin position="1"/>
        <end position="20"/>
    </location>
</feature>
<dbReference type="RefSeq" id="WP_194977958.1">
    <property type="nucleotide sequence ID" value="NZ_JADMKS010000004.1"/>
</dbReference>
<dbReference type="InterPro" id="IPR009199">
    <property type="entry name" value="PhoPQ-act_pathogen-rel_PqaA"/>
</dbReference>
<organism evidence="2 3">
    <name type="scientific">Rouxiella silvae</name>
    <dbReference type="NCBI Taxonomy" id="1646373"/>
    <lineage>
        <taxon>Bacteria</taxon>
        <taxon>Pseudomonadati</taxon>
        <taxon>Pseudomonadota</taxon>
        <taxon>Gammaproteobacteria</taxon>
        <taxon>Enterobacterales</taxon>
        <taxon>Yersiniaceae</taxon>
        <taxon>Rouxiella</taxon>
    </lineage>
</organism>
<dbReference type="InterPro" id="IPR029058">
    <property type="entry name" value="AB_hydrolase_fold"/>
</dbReference>
<gene>
    <name evidence="2" type="ORF">ITX54_10260</name>
</gene>
<evidence type="ECO:0000313" key="2">
    <source>
        <dbReference type="EMBL" id="MBF6637032.1"/>
    </source>
</evidence>